<organism evidence="10 11">
    <name type="scientific">Saitozyma podzolica</name>
    <dbReference type="NCBI Taxonomy" id="1890683"/>
    <lineage>
        <taxon>Eukaryota</taxon>
        <taxon>Fungi</taxon>
        <taxon>Dikarya</taxon>
        <taxon>Basidiomycota</taxon>
        <taxon>Agaricomycotina</taxon>
        <taxon>Tremellomycetes</taxon>
        <taxon>Tremellales</taxon>
        <taxon>Trimorphomycetaceae</taxon>
        <taxon>Saitozyma</taxon>
    </lineage>
</organism>
<evidence type="ECO:0000256" key="3">
    <source>
        <dbReference type="ARBA" id="ARBA00012421"/>
    </source>
</evidence>
<keyword evidence="4 7" id="KW-0663">Pyridoxal phosphate</keyword>
<dbReference type="Gene3D" id="3.40.640.10">
    <property type="entry name" value="Type I PLP-dependent aspartate aminotransferase-like (Major domain)"/>
    <property type="match status" value="1"/>
</dbReference>
<keyword evidence="11" id="KW-1185">Reference proteome</keyword>
<evidence type="ECO:0000256" key="5">
    <source>
        <dbReference type="ARBA" id="ARBA00023239"/>
    </source>
</evidence>
<gene>
    <name evidence="10" type="ORF">EHS25_005162</name>
</gene>
<dbReference type="InterPro" id="IPR002129">
    <property type="entry name" value="PyrdxlP-dep_de-COase"/>
</dbReference>
<evidence type="ECO:0000256" key="7">
    <source>
        <dbReference type="PIRSR" id="PIRSR602129-50"/>
    </source>
</evidence>
<dbReference type="InterPro" id="IPR015421">
    <property type="entry name" value="PyrdxlP-dep_Trfase_major"/>
</dbReference>
<evidence type="ECO:0000256" key="2">
    <source>
        <dbReference type="ARBA" id="ARBA00009533"/>
    </source>
</evidence>
<dbReference type="EMBL" id="RSCD01000022">
    <property type="protein sequence ID" value="RSH83918.1"/>
    <property type="molecule type" value="Genomic_DNA"/>
</dbReference>
<comment type="caution">
    <text evidence="10">The sequence shown here is derived from an EMBL/GenBank/DDBJ whole genome shotgun (WGS) entry which is preliminary data.</text>
</comment>
<dbReference type="Gene3D" id="4.10.280.50">
    <property type="match status" value="1"/>
</dbReference>
<keyword evidence="5 8" id="KW-0456">Lyase</keyword>
<comment type="cofactor">
    <cofactor evidence="1 7 8">
        <name>pyridoxal 5'-phosphate</name>
        <dbReference type="ChEBI" id="CHEBI:597326"/>
    </cofactor>
</comment>
<dbReference type="NCBIfam" id="TIGR01788">
    <property type="entry name" value="Glu-decarb-GAD"/>
    <property type="match status" value="1"/>
</dbReference>
<dbReference type="STRING" id="1890683.A0A427XYG0"/>
<feature type="modified residue" description="N6-(pyridoxal phosphate)lysine" evidence="7">
    <location>
        <position position="297"/>
    </location>
</feature>
<dbReference type="AlphaFoldDB" id="A0A427XYG0"/>
<dbReference type="SUPFAM" id="SSF53383">
    <property type="entry name" value="PLP-dependent transferases"/>
    <property type="match status" value="1"/>
</dbReference>
<dbReference type="PANTHER" id="PTHR43321">
    <property type="entry name" value="GLUTAMATE DECARBOXYLASE"/>
    <property type="match status" value="1"/>
</dbReference>
<reference evidence="10 11" key="1">
    <citation type="submission" date="2018-11" db="EMBL/GenBank/DDBJ databases">
        <title>Genome sequence of Saitozyma podzolica DSM 27192.</title>
        <authorList>
            <person name="Aliyu H."/>
            <person name="Gorte O."/>
            <person name="Ochsenreither K."/>
        </authorList>
    </citation>
    <scope>NUCLEOTIDE SEQUENCE [LARGE SCALE GENOMIC DNA]</scope>
    <source>
        <strain evidence="10 11">DSM 27192</strain>
    </source>
</reference>
<evidence type="ECO:0000256" key="6">
    <source>
        <dbReference type="ARBA" id="ARBA00048868"/>
    </source>
</evidence>
<comment type="similarity">
    <text evidence="2 8">Belongs to the group II decarboxylase family.</text>
</comment>
<dbReference type="Pfam" id="PF00282">
    <property type="entry name" value="Pyridoxal_deC"/>
    <property type="match status" value="1"/>
</dbReference>
<dbReference type="InterPro" id="IPR015424">
    <property type="entry name" value="PyrdxlP-dep_Trfase"/>
</dbReference>
<dbReference type="GO" id="GO:0030170">
    <property type="term" value="F:pyridoxal phosphate binding"/>
    <property type="evidence" value="ECO:0007669"/>
    <property type="project" value="InterPro"/>
</dbReference>
<evidence type="ECO:0000313" key="10">
    <source>
        <dbReference type="EMBL" id="RSH83918.1"/>
    </source>
</evidence>
<dbReference type="GO" id="GO:0005829">
    <property type="term" value="C:cytosol"/>
    <property type="evidence" value="ECO:0007669"/>
    <property type="project" value="TreeGrafter"/>
</dbReference>
<dbReference type="GO" id="GO:0006538">
    <property type="term" value="P:L-glutamate catabolic process"/>
    <property type="evidence" value="ECO:0007669"/>
    <property type="project" value="TreeGrafter"/>
</dbReference>
<proteinExistence type="inferred from homology"/>
<dbReference type="GO" id="GO:0004351">
    <property type="term" value="F:glutamate decarboxylase activity"/>
    <property type="evidence" value="ECO:0007669"/>
    <property type="project" value="UniProtKB-EC"/>
</dbReference>
<protein>
    <recommendedName>
        <fullName evidence="3 9">Glutamate decarboxylase</fullName>
        <ecNumber evidence="3 9">4.1.1.15</ecNumber>
    </recommendedName>
</protein>
<dbReference type="Gene3D" id="3.90.1150.160">
    <property type="match status" value="1"/>
</dbReference>
<accession>A0A427XYG0</accession>
<evidence type="ECO:0000256" key="9">
    <source>
        <dbReference type="RuleBase" id="RU361171"/>
    </source>
</evidence>
<evidence type="ECO:0000256" key="4">
    <source>
        <dbReference type="ARBA" id="ARBA00022898"/>
    </source>
</evidence>
<dbReference type="OrthoDB" id="5152799at2759"/>
<keyword evidence="9" id="KW-0210">Decarboxylase</keyword>
<evidence type="ECO:0000256" key="1">
    <source>
        <dbReference type="ARBA" id="ARBA00001933"/>
    </source>
</evidence>
<dbReference type="EC" id="4.1.1.15" evidence="3 9"/>
<sequence>MALGHHIDAEKLINQSRDHPIHKHTGRRVDLHDIPYTSRYDVDIELPRFQLPEKGCDAKVAYQLLHDELLLDGNPNMNLASFVHTWVPDECQKLMEENLNKNLVDQDEYPAAQQIHERCISMISHLWHAPKDATAMGTATTGSSEAIMLGGLSLKRRWQEKMKKAGKDIHNPGPNIVMGAEAQVALEKFARYFEVDCRLVPVTKESNYVMSAKDAMKYVDENTIGVFVILGSTYTGWFESVSEMAAELDEYEKKTGNYVPIHVDAASGGFVAPFAYPDYVWDFKIPRVHSINASGHKYGMSSVGVGWIIWRSAEFLPKDLIFELHYLGETDYSFNLNFSRPAHPVLAQMFNFLNLGFGGYRRIMQNNLSKARLLSRALENSGYFTLLSNIHRPKPLDAQGAIPVISNAAAQLAKGHTPFNEEDAEYYYEGLPVVSFRFTDEIKSQYPTLKQAWVQEQLRAIGWIVPNYPLPPNCEDTEILRVVVRESLSGDLTRKLIIDILNVAEDLLQGAGPSSSMAKVSAKAKQVSGPGQKGTGLDTAHISAHTSTYAKPC</sequence>
<name>A0A427XYG0_9TREE</name>
<evidence type="ECO:0000313" key="11">
    <source>
        <dbReference type="Proteomes" id="UP000279259"/>
    </source>
</evidence>
<evidence type="ECO:0000256" key="8">
    <source>
        <dbReference type="RuleBase" id="RU000382"/>
    </source>
</evidence>
<dbReference type="FunFam" id="4.10.280.50:FF:000001">
    <property type="entry name" value="Glutamate decarboxylase"/>
    <property type="match status" value="1"/>
</dbReference>
<comment type="catalytic activity">
    <reaction evidence="6 9">
        <text>L-glutamate + H(+) = 4-aminobutanoate + CO2</text>
        <dbReference type="Rhea" id="RHEA:17785"/>
        <dbReference type="ChEBI" id="CHEBI:15378"/>
        <dbReference type="ChEBI" id="CHEBI:16526"/>
        <dbReference type="ChEBI" id="CHEBI:29985"/>
        <dbReference type="ChEBI" id="CHEBI:59888"/>
        <dbReference type="EC" id="4.1.1.15"/>
    </reaction>
</comment>
<dbReference type="FunFam" id="3.40.640.10:FF:000017">
    <property type="entry name" value="Glutamate decarboxylase"/>
    <property type="match status" value="1"/>
</dbReference>
<dbReference type="InterPro" id="IPR010107">
    <property type="entry name" value="Glutamate_decarboxylase"/>
</dbReference>
<dbReference type="PANTHER" id="PTHR43321:SF3">
    <property type="entry name" value="GLUTAMATE DECARBOXYLASE"/>
    <property type="match status" value="1"/>
</dbReference>
<dbReference type="Proteomes" id="UP000279259">
    <property type="component" value="Unassembled WGS sequence"/>
</dbReference>